<dbReference type="Pfam" id="PF12932">
    <property type="entry name" value="Sec16"/>
    <property type="match status" value="1"/>
</dbReference>
<name>A0A8R1Z9U8_PRIPA</name>
<dbReference type="Gene3D" id="1.25.40.1030">
    <property type="match status" value="1"/>
</dbReference>
<feature type="region of interest" description="Disordered" evidence="7">
    <location>
        <begin position="1732"/>
        <end position="1798"/>
    </location>
</feature>
<evidence type="ECO:0000256" key="7">
    <source>
        <dbReference type="SAM" id="MobiDB-lite"/>
    </source>
</evidence>
<feature type="compositionally biased region" description="Basic and acidic residues" evidence="7">
    <location>
        <begin position="285"/>
        <end position="314"/>
    </location>
</feature>
<evidence type="ECO:0000256" key="6">
    <source>
        <dbReference type="RuleBase" id="RU364101"/>
    </source>
</evidence>
<feature type="domain" description="Sec16 Sec23-binding" evidence="8">
    <location>
        <begin position="1089"/>
        <end position="1358"/>
    </location>
</feature>
<evidence type="ECO:0000259" key="8">
    <source>
        <dbReference type="Pfam" id="PF12931"/>
    </source>
</evidence>
<feature type="region of interest" description="Disordered" evidence="7">
    <location>
        <begin position="1056"/>
        <end position="1078"/>
    </location>
</feature>
<evidence type="ECO:0000313" key="11">
    <source>
        <dbReference type="Proteomes" id="UP000005239"/>
    </source>
</evidence>
<sequence length="1798" mass="199405">MSFYWQNAVPQESGQSTGSTWDNINLGGSPAQQNQTVQPAQQSFSYENQQNASGYEQYVNPYADQWAAYHAQQAALAQQQQQYAQEQQQVATHSPQIEHQPILAQPIQPPVESSVPTTDHITQESQSNHTTYDGWGHEGWSSHEPSVEPQVQPTVDAHQYYQQQPYYQEQIPQQPPSIEQNWAPSEPAEASSTSATIVESAPPSTVEIPPMEIPFNDDPIVKEETPQPSSIPVHLPPQPSAPSAVLDLGFDDEIEETEEKKEEVEINHQSHHELAHENGGGWGKEWGEEEKKEEKVEEGRESIHLSTPSDDHPRTSTPSLVDEQREPEPTVSPIEIVKKESAPSPSPSPSPSQIPPPSISTFPSPPTILAPSEIIAPPPSIDTKTSPIPPPIDRLHTENTQKTSPPASTDSWVEVSSSGSDAVQLSNRQRGAIGKDGVPPLASSSPARPEKRSSVSSVNGVIENGLDRRRDDSDSTHDGKRNVRDSFRDVKTKYLSIFNRLEGHRSSGREGNKTPTRVNPLLAAASNGGVRLGVAPIGTKNSSTPKEFHQDSTYPPPLLNDLSVIEPRMYGQMDQSVNMSMESRGYGEDMVNEFRKDRHRMRTSRPASRAKSEYGDPLLLPDRGERRSVYDHSHMMHPQYGYHPSGRYSVGRHSSMGMPYPMDQYDNSRRSMSTYDHAAHLRMMKSGRGAEYDAFDFVSSGEESEEEELPNESDNEMRRINHSVVAAHSRSSIQLRRGARPIERLGEEEISYLGFVNMDLRRAKGLLHDFPPPIEFWTHLEPMEKVGFLYYTSLHRKNYPLATKFKDVFQSRFLHFKLSRRLPPLEAMKEVCYEMRDAYTAKMASNRRAYEDSQRQLFSDEYDRGTPESRKVSPHPEWDEISNGNVSWIRPILRSRSAPRLFSDRPSVYDHNQTSDIEDLSSNSFPREPLKFRLPHAFATFGPGGKIIQVQPSKSIGTVHMMDIHCIIRDREIQRNVALANNFKGPLFPNQTPPHVVRAYITRQMDRIRRSDLAQTDPRNDDIIDCLLIWQLLEKVVQQHGRVTGPDMAELLTRASASHRRDKREGGGTTTLEIAPPTPDPKAYETFCQYLLQGLIDDAINFAMGEGLYSDALSLARRLVPHRVDEIEKRHFTTRPPSHPVLTLMAVASQEAAPCLSSMASEDRGGWRCHAAILFANLSNSPFAMETIRRLGEELARRDCNAAADFCFLSVALLAGLDTFTPCTHDPNTGLPLSVRRHIELIHASIPDDIAESTVCDYGFSLTDLHATEIFDYGSRLSGGATNLAISAPYQRRRIQYAKLLASWGGFALDSFRYCTEVARTMWEKMSLFTARELEELAELAERLHKVAAADEASTLWIESLNQMIPSIKTVMYAPAFESQQQQSIASVSAPTQTVPPMQDDVREEEKRERLRSESISTEAAAWHSRMGDEPLEMRGGERKEEERRESETHNYAAYHHQQQQQPQYTAETVRSESHHSTFHQEESDNALHAQSSHSHPSHHSHHDGYSSGTTTERGGMSSEESTPIRERSSSIHSHSSHHSHASHPNPLAPSLPSVPLPTLPSALLRAPAPIPPMPALSAIPPCNGPPSIGMPVHQQQPPQEPQMMRHDTTSSTTNLSGQSKKTSTAGGGGGVLGWMGTKLRTVAGKAAGNKEMILPDDSKKEIYYDEKLGQWVGAGVEQETAPPPPPSIPGSMNGLNGLDGGGGAVPQMMMGGGLRAARNSGGSRYFNPLNDASISNGPSGGGIGGPPMGMPPPPTGPTQFIPTFIPNQPDDAVTDSPFSERAVLPEGSEGHQENTQQ</sequence>
<feature type="compositionally biased region" description="Basic and acidic residues" evidence="7">
    <location>
        <begin position="1400"/>
        <end position="1413"/>
    </location>
</feature>
<feature type="compositionally biased region" description="Low complexity" evidence="7">
    <location>
        <begin position="30"/>
        <end position="42"/>
    </location>
</feature>
<evidence type="ECO:0000256" key="2">
    <source>
        <dbReference type="ARBA" id="ARBA00005927"/>
    </source>
</evidence>
<feature type="compositionally biased region" description="Low complexity" evidence="7">
    <location>
        <begin position="173"/>
        <end position="196"/>
    </location>
</feature>
<dbReference type="Proteomes" id="UP000005239">
    <property type="component" value="Unassembled WGS sequence"/>
</dbReference>
<feature type="region of interest" description="Disordered" evidence="7">
    <location>
        <begin position="1384"/>
        <end position="1554"/>
    </location>
</feature>
<dbReference type="GO" id="GO:0070973">
    <property type="term" value="P:protein localization to endoplasmic reticulum exit site"/>
    <property type="evidence" value="ECO:0000318"/>
    <property type="project" value="GO_Central"/>
</dbReference>
<feature type="compositionally biased region" description="Polar residues" evidence="7">
    <location>
        <begin position="1"/>
        <end position="23"/>
    </location>
</feature>
<proteinExistence type="inferred from homology"/>
<dbReference type="GO" id="GO:0016192">
    <property type="term" value="P:vesicle-mediated transport"/>
    <property type="evidence" value="ECO:0007669"/>
    <property type="project" value="UniProtKB-KW"/>
</dbReference>
<reference evidence="11" key="1">
    <citation type="journal article" date="2008" name="Nat. Genet.">
        <title>The Pristionchus pacificus genome provides a unique perspective on nematode lifestyle and parasitism.</title>
        <authorList>
            <person name="Dieterich C."/>
            <person name="Clifton S.W."/>
            <person name="Schuster L.N."/>
            <person name="Chinwalla A."/>
            <person name="Delehaunty K."/>
            <person name="Dinkelacker I."/>
            <person name="Fulton L."/>
            <person name="Fulton R."/>
            <person name="Godfrey J."/>
            <person name="Minx P."/>
            <person name="Mitreva M."/>
            <person name="Roeseler W."/>
            <person name="Tian H."/>
            <person name="Witte H."/>
            <person name="Yang S.P."/>
            <person name="Wilson R.K."/>
            <person name="Sommer R.J."/>
        </authorList>
    </citation>
    <scope>NUCLEOTIDE SEQUENCE [LARGE SCALE GENOMIC DNA]</scope>
    <source>
        <strain evidence="11">PS312</strain>
    </source>
</reference>
<feature type="domain" description="Sec16 central conserved" evidence="9">
    <location>
        <begin position="936"/>
        <end position="1041"/>
    </location>
</feature>
<evidence type="ECO:0000256" key="4">
    <source>
        <dbReference type="ARBA" id="ARBA00022824"/>
    </source>
</evidence>
<feature type="compositionally biased region" description="Gly residues" evidence="7">
    <location>
        <begin position="1739"/>
        <end position="1748"/>
    </location>
</feature>
<dbReference type="EnsemblMetazoa" id="PPA46824.1">
    <property type="protein sequence ID" value="PPA46824.1"/>
    <property type="gene ID" value="WBGene00304603"/>
</dbReference>
<feature type="region of interest" description="Disordered" evidence="7">
    <location>
        <begin position="1578"/>
        <end position="1630"/>
    </location>
</feature>
<feature type="compositionally biased region" description="Basic and acidic residues" evidence="7">
    <location>
        <begin position="1470"/>
        <end position="1483"/>
    </location>
</feature>
<dbReference type="OrthoDB" id="8918678at2759"/>
<dbReference type="Pfam" id="PF12931">
    <property type="entry name" value="TPR_Sec16"/>
    <property type="match status" value="1"/>
</dbReference>
<keyword evidence="6" id="KW-0472">Membrane</keyword>
<dbReference type="GO" id="GO:0000139">
    <property type="term" value="C:Golgi membrane"/>
    <property type="evidence" value="ECO:0007669"/>
    <property type="project" value="UniProtKB-SubCell"/>
</dbReference>
<keyword evidence="5 6" id="KW-0931">ER-Golgi transport</keyword>
<dbReference type="GO" id="GO:0012507">
    <property type="term" value="C:ER to Golgi transport vesicle membrane"/>
    <property type="evidence" value="ECO:0000318"/>
    <property type="project" value="GO_Central"/>
</dbReference>
<keyword evidence="11" id="KW-1185">Reference proteome</keyword>
<comment type="subcellular location">
    <subcellularLocation>
        <location evidence="1">Endoplasmic reticulum</location>
    </subcellularLocation>
    <subcellularLocation>
        <location evidence="6">Golgi apparatus membrane</location>
    </subcellularLocation>
</comment>
<evidence type="ECO:0000256" key="1">
    <source>
        <dbReference type="ARBA" id="ARBA00004240"/>
    </source>
</evidence>
<evidence type="ECO:0000256" key="5">
    <source>
        <dbReference type="ARBA" id="ARBA00022892"/>
    </source>
</evidence>
<reference evidence="10" key="2">
    <citation type="submission" date="2022-06" db="UniProtKB">
        <authorList>
            <consortium name="EnsemblMetazoa"/>
        </authorList>
    </citation>
    <scope>IDENTIFICATION</scope>
    <source>
        <strain evidence="10">PS312</strain>
    </source>
</reference>
<dbReference type="GO" id="GO:0007030">
    <property type="term" value="P:Golgi organization"/>
    <property type="evidence" value="ECO:0000318"/>
    <property type="project" value="GO_Central"/>
</dbReference>
<dbReference type="InterPro" id="IPR024340">
    <property type="entry name" value="Sec16_CCD"/>
</dbReference>
<feature type="compositionally biased region" description="Basic and acidic residues" evidence="7">
    <location>
        <begin position="465"/>
        <end position="485"/>
    </location>
</feature>
<feature type="compositionally biased region" description="Polar residues" evidence="7">
    <location>
        <begin position="400"/>
        <end position="429"/>
    </location>
</feature>
<feature type="region of interest" description="Disordered" evidence="7">
    <location>
        <begin position="597"/>
        <end position="623"/>
    </location>
</feature>
<feature type="compositionally biased region" description="Low complexity" evidence="7">
    <location>
        <begin position="1758"/>
        <end position="1767"/>
    </location>
</feature>
<organism evidence="10 11">
    <name type="scientific">Pristionchus pacificus</name>
    <name type="common">Parasitic nematode worm</name>
    <dbReference type="NCBI Taxonomy" id="54126"/>
    <lineage>
        <taxon>Eukaryota</taxon>
        <taxon>Metazoa</taxon>
        <taxon>Ecdysozoa</taxon>
        <taxon>Nematoda</taxon>
        <taxon>Chromadorea</taxon>
        <taxon>Rhabditida</taxon>
        <taxon>Rhabditina</taxon>
        <taxon>Diplogasteromorpha</taxon>
        <taxon>Diplogasteroidea</taxon>
        <taxon>Neodiplogasteridae</taxon>
        <taxon>Pristionchus</taxon>
    </lineage>
</organism>
<keyword evidence="6" id="KW-0653">Protein transport</keyword>
<dbReference type="GO" id="GO:0070971">
    <property type="term" value="C:endoplasmic reticulum exit site"/>
    <property type="evidence" value="ECO:0000318"/>
    <property type="project" value="GO_Central"/>
</dbReference>
<gene>
    <name evidence="10" type="primary">WBGene00304603</name>
</gene>
<dbReference type="GO" id="GO:0015031">
    <property type="term" value="P:protein transport"/>
    <property type="evidence" value="ECO:0007669"/>
    <property type="project" value="UniProtKB-KW"/>
</dbReference>
<feature type="compositionally biased region" description="Low complexity" evidence="7">
    <location>
        <begin position="1450"/>
        <end position="1469"/>
    </location>
</feature>
<keyword evidence="6" id="KW-0333">Golgi apparatus</keyword>
<keyword evidence="3 6" id="KW-0813">Transport</keyword>
<feature type="compositionally biased region" description="Basic and acidic residues" evidence="7">
    <location>
        <begin position="258"/>
        <end position="276"/>
    </location>
</feature>
<evidence type="ECO:0000256" key="3">
    <source>
        <dbReference type="ARBA" id="ARBA00022448"/>
    </source>
</evidence>
<dbReference type="PANTHER" id="PTHR13402">
    <property type="entry name" value="RGPR-RELATED"/>
    <property type="match status" value="1"/>
</dbReference>
<evidence type="ECO:0000313" key="10">
    <source>
        <dbReference type="EnsemblMetazoa" id="PPA46824.1"/>
    </source>
</evidence>
<accession>A0A8R1Z9U8</accession>
<dbReference type="PANTHER" id="PTHR13402:SF6">
    <property type="entry name" value="SECRETORY 16, ISOFORM I"/>
    <property type="match status" value="1"/>
</dbReference>
<feature type="region of interest" description="Disordered" evidence="7">
    <location>
        <begin position="173"/>
        <end position="485"/>
    </location>
</feature>
<feature type="compositionally biased region" description="Pro residues" evidence="7">
    <location>
        <begin position="344"/>
        <end position="368"/>
    </location>
</feature>
<comment type="similarity">
    <text evidence="2 6">Belongs to the SEC16 family.</text>
</comment>
<keyword evidence="4 6" id="KW-0256">Endoplasmic reticulum</keyword>
<feature type="region of interest" description="Disordered" evidence="7">
    <location>
        <begin position="1"/>
        <end position="49"/>
    </location>
</feature>
<protein>
    <recommendedName>
        <fullName evidence="6">Protein transport protein sec16</fullName>
    </recommendedName>
</protein>
<feature type="compositionally biased region" description="Basic and acidic residues" evidence="7">
    <location>
        <begin position="1789"/>
        <end position="1798"/>
    </location>
</feature>
<evidence type="ECO:0000259" key="9">
    <source>
        <dbReference type="Pfam" id="PF12932"/>
    </source>
</evidence>
<dbReference type="InterPro" id="IPR024298">
    <property type="entry name" value="Sec16_Sec23-bd"/>
</dbReference>
<feature type="compositionally biased region" description="Basic and acidic residues" evidence="7">
    <location>
        <begin position="1426"/>
        <end position="1449"/>
    </location>
</feature>